<dbReference type="AlphaFoldDB" id="A0A2R6NPT4"/>
<dbReference type="InterPro" id="IPR029058">
    <property type="entry name" value="AB_hydrolase_fold"/>
</dbReference>
<dbReference type="InterPro" id="IPR050300">
    <property type="entry name" value="GDXG_lipolytic_enzyme"/>
</dbReference>
<gene>
    <name evidence="3" type="ORF">PHLCEN_2v9797</name>
</gene>
<dbReference type="EMBL" id="MLYV02000983">
    <property type="protein sequence ID" value="PSR74500.1"/>
    <property type="molecule type" value="Genomic_DNA"/>
</dbReference>
<dbReference type="Pfam" id="PF20434">
    <property type="entry name" value="BD-FAE"/>
    <property type="match status" value="1"/>
</dbReference>
<organism evidence="3 4">
    <name type="scientific">Hermanssonia centrifuga</name>
    <dbReference type="NCBI Taxonomy" id="98765"/>
    <lineage>
        <taxon>Eukaryota</taxon>
        <taxon>Fungi</taxon>
        <taxon>Dikarya</taxon>
        <taxon>Basidiomycota</taxon>
        <taxon>Agaricomycotina</taxon>
        <taxon>Agaricomycetes</taxon>
        <taxon>Polyporales</taxon>
        <taxon>Meruliaceae</taxon>
        <taxon>Hermanssonia</taxon>
    </lineage>
</organism>
<evidence type="ECO:0000259" key="2">
    <source>
        <dbReference type="Pfam" id="PF20434"/>
    </source>
</evidence>
<dbReference type="PANTHER" id="PTHR48081:SF33">
    <property type="entry name" value="KYNURENINE FORMAMIDASE"/>
    <property type="match status" value="1"/>
</dbReference>
<dbReference type="STRING" id="98765.A0A2R6NPT4"/>
<feature type="domain" description="BD-FAE-like" evidence="2">
    <location>
        <begin position="51"/>
        <end position="246"/>
    </location>
</feature>
<dbReference type="InterPro" id="IPR049492">
    <property type="entry name" value="BD-FAE-like_dom"/>
</dbReference>
<comment type="caution">
    <text evidence="3">The sequence shown here is derived from an EMBL/GenBank/DDBJ whole genome shotgun (WGS) entry which is preliminary data.</text>
</comment>
<dbReference type="OrthoDB" id="433474at2759"/>
<sequence length="306" mass="33906">MEAIKELPRDIVASIGPTLAVFLPLVKAHESEISGIKHKTFKYGATERHQLDVYFPSGNFGGKAPVLFFVYGGGLMSGDRVFEPPADLFYRNVGAFFAKQGIVTVIADYRLYPHIKFPDPAEDIRDAMVWFVSNIDEVNKDVSTPADVDNIFIRGHSAGGAVAATLVLMPDLLPQDLRPRIKGLILQAGVYHFRDIVPLNPDVTSSYYGNEVQQREREPLGLVERAPENLLRGLSIITMIAEYDPPEYLAMHQDITKALNEKLGTPVQEIVMQGHNHISPNACLYSGEGEGWAFEVAEWVKVKSGI</sequence>
<reference evidence="3 4" key="1">
    <citation type="submission" date="2018-02" db="EMBL/GenBank/DDBJ databases">
        <title>Genome sequence of the basidiomycete white-rot fungus Phlebia centrifuga.</title>
        <authorList>
            <person name="Granchi Z."/>
            <person name="Peng M."/>
            <person name="de Vries R.P."/>
            <person name="Hilden K."/>
            <person name="Makela M.R."/>
            <person name="Grigoriev I."/>
            <person name="Riley R."/>
        </authorList>
    </citation>
    <scope>NUCLEOTIDE SEQUENCE [LARGE SCALE GENOMIC DNA]</scope>
    <source>
        <strain evidence="3 4">FBCC195</strain>
    </source>
</reference>
<name>A0A2R6NPT4_9APHY</name>
<dbReference type="PANTHER" id="PTHR48081">
    <property type="entry name" value="AB HYDROLASE SUPERFAMILY PROTEIN C4A8.06C"/>
    <property type="match status" value="1"/>
</dbReference>
<evidence type="ECO:0000313" key="3">
    <source>
        <dbReference type="EMBL" id="PSR74500.1"/>
    </source>
</evidence>
<keyword evidence="4" id="KW-1185">Reference proteome</keyword>
<proteinExistence type="predicted"/>
<dbReference type="SUPFAM" id="SSF53474">
    <property type="entry name" value="alpha/beta-Hydrolases"/>
    <property type="match status" value="1"/>
</dbReference>
<dbReference type="Proteomes" id="UP000186601">
    <property type="component" value="Unassembled WGS sequence"/>
</dbReference>
<evidence type="ECO:0000256" key="1">
    <source>
        <dbReference type="ARBA" id="ARBA00022801"/>
    </source>
</evidence>
<evidence type="ECO:0000313" key="4">
    <source>
        <dbReference type="Proteomes" id="UP000186601"/>
    </source>
</evidence>
<accession>A0A2R6NPT4</accession>
<dbReference type="Gene3D" id="3.40.50.1820">
    <property type="entry name" value="alpha/beta hydrolase"/>
    <property type="match status" value="1"/>
</dbReference>
<keyword evidence="1" id="KW-0378">Hydrolase</keyword>
<protein>
    <recommendedName>
        <fullName evidence="2">BD-FAE-like domain-containing protein</fullName>
    </recommendedName>
</protein>
<dbReference type="GO" id="GO:0016787">
    <property type="term" value="F:hydrolase activity"/>
    <property type="evidence" value="ECO:0007669"/>
    <property type="project" value="UniProtKB-KW"/>
</dbReference>